<proteinExistence type="predicted"/>
<organism evidence="2 3">
    <name type="scientific">Spectribacter hydrogenoxidans</name>
    <dbReference type="NCBI Taxonomy" id="3075608"/>
    <lineage>
        <taxon>Bacteria</taxon>
        <taxon>Pseudomonadati</taxon>
        <taxon>Pseudomonadota</taxon>
        <taxon>Gammaproteobacteria</taxon>
        <taxon>Salinisphaerales</taxon>
        <taxon>Salinisphaeraceae</taxon>
        <taxon>Spectribacter</taxon>
    </lineage>
</organism>
<accession>A0ABU3C127</accession>
<keyword evidence="3" id="KW-1185">Reference proteome</keyword>
<gene>
    <name evidence="2" type="ORF">RM532_09895</name>
</gene>
<keyword evidence="1" id="KW-0732">Signal</keyword>
<name>A0ABU3C127_9GAMM</name>
<reference evidence="2 3" key="1">
    <citation type="submission" date="2023-09" db="EMBL/GenBank/DDBJ databases">
        <authorList>
            <person name="Rey-Velasco X."/>
        </authorList>
    </citation>
    <scope>NUCLEOTIDE SEQUENCE [LARGE SCALE GENOMIC DNA]</scope>
    <source>
        <strain evidence="2 3">W335</strain>
    </source>
</reference>
<feature type="chain" id="PRO_5046589748" evidence="1">
    <location>
        <begin position="21"/>
        <end position="229"/>
    </location>
</feature>
<evidence type="ECO:0000256" key="1">
    <source>
        <dbReference type="SAM" id="SignalP"/>
    </source>
</evidence>
<feature type="signal peptide" evidence="1">
    <location>
        <begin position="1"/>
        <end position="20"/>
    </location>
</feature>
<dbReference type="EMBL" id="JAVRIB010000009">
    <property type="protein sequence ID" value="MDT0635265.1"/>
    <property type="molecule type" value="Genomic_DNA"/>
</dbReference>
<dbReference type="Proteomes" id="UP001251857">
    <property type="component" value="Unassembled WGS sequence"/>
</dbReference>
<protein>
    <submittedName>
        <fullName evidence="2">Uncharacterized protein</fullName>
    </submittedName>
</protein>
<evidence type="ECO:0000313" key="2">
    <source>
        <dbReference type="EMBL" id="MDT0635265.1"/>
    </source>
</evidence>
<dbReference type="RefSeq" id="WP_311653162.1">
    <property type="nucleotide sequence ID" value="NZ_JAVRIB010000009.1"/>
</dbReference>
<evidence type="ECO:0000313" key="3">
    <source>
        <dbReference type="Proteomes" id="UP001251857"/>
    </source>
</evidence>
<comment type="caution">
    <text evidence="2">The sequence shown here is derived from an EMBL/GenBank/DDBJ whole genome shotgun (WGS) entry which is preliminary data.</text>
</comment>
<sequence length="229" mass="22748">MKRIALTVVLSAGFVGSAAAQGPENLQVLLNNVDNTVNGLVEGPAANRGLDSSLIASLNGELVNDNGDIIAPDYVENTLTDVPANLFTGTLVGTPLEGMELEFIAAGRDLGQQLVNAGLPLFEALDGPAGQLADAGAPLSDPAIVFLEELEFNLVLDTVIPDPTGGAAGGLPGLGDVGLPGLGDAGLPELPGLGDAGLPALPGLGDAGLPALPGLGSLTDLLMLPNLPS</sequence>